<protein>
    <submittedName>
        <fullName evidence="1">Uncharacterized protein</fullName>
    </submittedName>
</protein>
<gene>
    <name evidence="1" type="ORF">DYBT9275_02724</name>
</gene>
<dbReference type="InterPro" id="IPR036614">
    <property type="entry name" value="RusA-like_sf"/>
</dbReference>
<accession>A0A916JC50</accession>
<dbReference type="GO" id="GO:0006281">
    <property type="term" value="P:DNA repair"/>
    <property type="evidence" value="ECO:0007669"/>
    <property type="project" value="InterPro"/>
</dbReference>
<evidence type="ECO:0000313" key="2">
    <source>
        <dbReference type="Proteomes" id="UP000680038"/>
    </source>
</evidence>
<dbReference type="Gene3D" id="3.30.1330.70">
    <property type="entry name" value="Holliday junction resolvase RusA"/>
    <property type="match status" value="1"/>
</dbReference>
<dbReference type="Proteomes" id="UP000680038">
    <property type="component" value="Unassembled WGS sequence"/>
</dbReference>
<dbReference type="SUPFAM" id="SSF103084">
    <property type="entry name" value="Holliday junction resolvase RusA"/>
    <property type="match status" value="1"/>
</dbReference>
<dbReference type="RefSeq" id="WP_215239307.1">
    <property type="nucleotide sequence ID" value="NZ_CAJRAF010000002.1"/>
</dbReference>
<name>A0A916JC50_9BACT</name>
<sequence>MTTEITFPGNIPGMNGKNGLLRTNWRKRNRIRDKWIWHVKAATKNKHPGQVKLLLTRYGFSTPLDYDNLVATGKILIDAMVHAGVIVDDKPAIISEREYVQVKTSKDGQKTVITITDL</sequence>
<reference evidence="1" key="1">
    <citation type="submission" date="2021-04" db="EMBL/GenBank/DDBJ databases">
        <authorList>
            <person name="Rodrigo-Torres L."/>
            <person name="Arahal R. D."/>
            <person name="Lucena T."/>
        </authorList>
    </citation>
    <scope>NUCLEOTIDE SEQUENCE</scope>
    <source>
        <strain evidence="1">CECT 9275</strain>
    </source>
</reference>
<evidence type="ECO:0000313" key="1">
    <source>
        <dbReference type="EMBL" id="CAG5001701.1"/>
    </source>
</evidence>
<dbReference type="GO" id="GO:0000287">
    <property type="term" value="F:magnesium ion binding"/>
    <property type="evidence" value="ECO:0007669"/>
    <property type="project" value="InterPro"/>
</dbReference>
<dbReference type="GO" id="GO:0006310">
    <property type="term" value="P:DNA recombination"/>
    <property type="evidence" value="ECO:0007669"/>
    <property type="project" value="InterPro"/>
</dbReference>
<dbReference type="AlphaFoldDB" id="A0A916JC50"/>
<organism evidence="1 2">
    <name type="scientific">Dyadobacter helix</name>
    <dbReference type="NCBI Taxonomy" id="2822344"/>
    <lineage>
        <taxon>Bacteria</taxon>
        <taxon>Pseudomonadati</taxon>
        <taxon>Bacteroidota</taxon>
        <taxon>Cytophagia</taxon>
        <taxon>Cytophagales</taxon>
        <taxon>Spirosomataceae</taxon>
        <taxon>Dyadobacter</taxon>
    </lineage>
</organism>
<comment type="caution">
    <text evidence="1">The sequence shown here is derived from an EMBL/GenBank/DDBJ whole genome shotgun (WGS) entry which is preliminary data.</text>
</comment>
<proteinExistence type="predicted"/>
<dbReference type="EMBL" id="CAJRAF010000002">
    <property type="protein sequence ID" value="CAG5001701.1"/>
    <property type="molecule type" value="Genomic_DNA"/>
</dbReference>
<keyword evidence="2" id="KW-1185">Reference proteome</keyword>